<accession>A0A934QGW4</accession>
<dbReference type="EMBL" id="NRRE01000017">
    <property type="protein sequence ID" value="MBK1696573.1"/>
    <property type="molecule type" value="Genomic_DNA"/>
</dbReference>
<dbReference type="Proteomes" id="UP000778970">
    <property type="component" value="Unassembled WGS sequence"/>
</dbReference>
<evidence type="ECO:0000313" key="2">
    <source>
        <dbReference type="Proteomes" id="UP000778970"/>
    </source>
</evidence>
<comment type="caution">
    <text evidence="1">The sequence shown here is derived from an EMBL/GenBank/DDBJ whole genome shotgun (WGS) entry which is preliminary data.</text>
</comment>
<proteinExistence type="predicted"/>
<gene>
    <name evidence="1" type="ORF">CKO21_04870</name>
</gene>
<dbReference type="AlphaFoldDB" id="A0A934QGW4"/>
<evidence type="ECO:0000313" key="1">
    <source>
        <dbReference type="EMBL" id="MBK1696573.1"/>
    </source>
</evidence>
<dbReference type="RefSeq" id="WP_037256484.1">
    <property type="nucleotide sequence ID" value="NZ_NRRE01000017.1"/>
</dbReference>
<organism evidence="1 2">
    <name type="scientific">Rhodovibrio salinarum</name>
    <dbReference type="NCBI Taxonomy" id="1087"/>
    <lineage>
        <taxon>Bacteria</taxon>
        <taxon>Pseudomonadati</taxon>
        <taxon>Pseudomonadota</taxon>
        <taxon>Alphaproteobacteria</taxon>
        <taxon>Rhodospirillales</taxon>
        <taxon>Rhodovibrionaceae</taxon>
        <taxon>Rhodovibrio</taxon>
    </lineage>
</organism>
<reference evidence="1" key="1">
    <citation type="submission" date="2017-08" db="EMBL/GenBank/DDBJ databases">
        <authorList>
            <person name="Imhoff J.F."/>
            <person name="Rahn T."/>
            <person name="Kuenzel S."/>
            <person name="Neulinger S.C."/>
        </authorList>
    </citation>
    <scope>NUCLEOTIDE SEQUENCE</scope>
    <source>
        <strain evidence="1">DSM 9154</strain>
    </source>
</reference>
<keyword evidence="2" id="KW-1185">Reference proteome</keyword>
<reference evidence="1" key="2">
    <citation type="journal article" date="2020" name="Microorganisms">
        <title>Osmotic Adaptation and Compatible Solute Biosynthesis of Phototrophic Bacteria as Revealed from Genome Analyses.</title>
        <authorList>
            <person name="Imhoff J.F."/>
            <person name="Rahn T."/>
            <person name="Kunzel S."/>
            <person name="Keller A."/>
            <person name="Neulinger S.C."/>
        </authorList>
    </citation>
    <scope>NUCLEOTIDE SEQUENCE</scope>
    <source>
        <strain evidence="1">DSM 9154</strain>
    </source>
</reference>
<protein>
    <submittedName>
        <fullName evidence="1">Uncharacterized protein</fullName>
    </submittedName>
</protein>
<sequence length="100" mass="10914">MNLGTVLETLRRAPDPIALVGQDLNLVTLAQASAAAQRHGESLGDYLQGAIVGFLDHASEEDWAQLIGRLRHGDCSPGTCLNLMLKRRLRQEDRHACCHG</sequence>
<name>A0A934QGW4_9PROT</name>